<protein>
    <submittedName>
        <fullName evidence="2">Stress response protein SCP2</fullName>
    </submittedName>
</protein>
<dbReference type="PROSITE" id="PS50234">
    <property type="entry name" value="VWFA"/>
    <property type="match status" value="1"/>
</dbReference>
<dbReference type="InterPro" id="IPR003325">
    <property type="entry name" value="TerD"/>
</dbReference>
<proteinExistence type="predicted"/>
<dbReference type="PANTHER" id="PTHR32097">
    <property type="entry name" value="CAMP-BINDING PROTEIN 1-RELATED"/>
    <property type="match status" value="1"/>
</dbReference>
<dbReference type="InterPro" id="IPR002035">
    <property type="entry name" value="VWF_A"/>
</dbReference>
<dbReference type="PANTHER" id="PTHR32097:SF17">
    <property type="entry name" value="CAMP-BINDING PROTEIN 1-RELATED"/>
    <property type="match status" value="1"/>
</dbReference>
<keyword evidence="3" id="KW-1185">Reference proteome</keyword>
<dbReference type="InterPro" id="IPR036465">
    <property type="entry name" value="vWFA_dom_sf"/>
</dbReference>
<dbReference type="Proteomes" id="UP000225548">
    <property type="component" value="Unassembled WGS sequence"/>
</dbReference>
<dbReference type="InterPro" id="IPR051324">
    <property type="entry name" value="Stress/Tellurium_Resist"/>
</dbReference>
<sequence>MQLVRGANGPLTSPALTITVSGARTGTVDLMAFQLTDDGRVRGGHDFVFFNQPQSVEGGVRLTAGDALALDLRAVPPEVTTIAVAVALDASIDGPLAGISALSVQVEQVGEATIDCPVAGLTTERAVVLLEVYRRAGAWKVRNVGAGWDGGLDDLVREHGVSVDDEPAPAAAVAPAVAPAAAAAAPVPGSRLSLEKRQVLDLRKKEVHKVLLTKRAESVRARVVLVLDKTGSMRKQYNLRVVHRVVERMVPVALQLDDDGTLETYLYARSFLRLPDLTADELDTWPQTYLHLAGTHGGMDYDSIGHGNDEPPIISEILRTLRHGDPVPTLVLFFTDGGFSKRKEITALVREASSLPAFWQFVGVGRANYGLLTALDELEGRVVDNVGFFELDDIDSVSDAELYARLLGEFPDWLRAARTAQIVS</sequence>
<accession>A0A2A9EA29</accession>
<evidence type="ECO:0000259" key="1">
    <source>
        <dbReference type="PROSITE" id="PS50234"/>
    </source>
</evidence>
<dbReference type="Pfam" id="PF02342">
    <property type="entry name" value="TerD"/>
    <property type="match status" value="1"/>
</dbReference>
<dbReference type="RefSeq" id="WP_098456037.1">
    <property type="nucleotide sequence ID" value="NZ_PDJG01000001.1"/>
</dbReference>
<evidence type="ECO:0000313" key="2">
    <source>
        <dbReference type="EMBL" id="PFG35102.1"/>
    </source>
</evidence>
<feature type="domain" description="VWFA" evidence="1">
    <location>
        <begin position="222"/>
        <end position="406"/>
    </location>
</feature>
<comment type="caution">
    <text evidence="2">The sequence shown here is derived from an EMBL/GenBank/DDBJ whole genome shotgun (WGS) entry which is preliminary data.</text>
</comment>
<dbReference type="AlphaFoldDB" id="A0A2A9EA29"/>
<reference evidence="2 3" key="1">
    <citation type="submission" date="2017-10" db="EMBL/GenBank/DDBJ databases">
        <title>Sequencing the genomes of 1000 actinobacteria strains.</title>
        <authorList>
            <person name="Klenk H.-P."/>
        </authorList>
    </citation>
    <scope>NUCLEOTIDE SEQUENCE [LARGE SCALE GENOMIC DNA]</scope>
    <source>
        <strain evidence="2 3">DSM 18966</strain>
    </source>
</reference>
<dbReference type="SMART" id="SM00327">
    <property type="entry name" value="VWA"/>
    <property type="match status" value="1"/>
</dbReference>
<dbReference type="Pfam" id="PF10138">
    <property type="entry name" value="vWA-TerF-like"/>
    <property type="match status" value="1"/>
</dbReference>
<gene>
    <name evidence="2" type="ORF">ATL42_3036</name>
</gene>
<dbReference type="CDD" id="cd06974">
    <property type="entry name" value="TerD_like"/>
    <property type="match status" value="1"/>
</dbReference>
<dbReference type="InterPro" id="IPR019303">
    <property type="entry name" value="vWA_TerF_C"/>
</dbReference>
<evidence type="ECO:0000313" key="3">
    <source>
        <dbReference type="Proteomes" id="UP000225548"/>
    </source>
</evidence>
<dbReference type="SUPFAM" id="SSF53300">
    <property type="entry name" value="vWA-like"/>
    <property type="match status" value="1"/>
</dbReference>
<dbReference type="Gene3D" id="2.60.60.30">
    <property type="entry name" value="sav2460 like domains"/>
    <property type="match status" value="1"/>
</dbReference>
<dbReference type="OrthoDB" id="56224at2"/>
<dbReference type="EMBL" id="PDJG01000001">
    <property type="protein sequence ID" value="PFG35102.1"/>
    <property type="molecule type" value="Genomic_DNA"/>
</dbReference>
<name>A0A2A9EA29_9MICO</name>
<organism evidence="2 3">
    <name type="scientific">Sanguibacter antarcticus</name>
    <dbReference type="NCBI Taxonomy" id="372484"/>
    <lineage>
        <taxon>Bacteria</taxon>
        <taxon>Bacillati</taxon>
        <taxon>Actinomycetota</taxon>
        <taxon>Actinomycetes</taxon>
        <taxon>Micrococcales</taxon>
        <taxon>Sanguibacteraceae</taxon>
        <taxon>Sanguibacter</taxon>
    </lineage>
</organism>